<protein>
    <recommendedName>
        <fullName evidence="5">ditrans,polycis-polyprenyl diphosphate synthase [(2E,6E)-farnesyldiphosphate specific]</fullName>
        <ecNumber evidence="5">2.5.1.87</ecNumber>
    </recommendedName>
</protein>
<dbReference type="PANTHER" id="PTHR21528:SF0">
    <property type="entry name" value="DEHYDRODOLICHYL DIPHOSPHATE SYNTHASE COMPLEX SUBUNIT NUS1"/>
    <property type="match status" value="1"/>
</dbReference>
<keyword evidence="6" id="KW-0808">Transferase</keyword>
<dbReference type="UniPathway" id="UPA00378"/>
<keyword evidence="7" id="KW-0812">Transmembrane</keyword>
<evidence type="ECO:0000256" key="5">
    <source>
        <dbReference type="ARBA" id="ARBA00012596"/>
    </source>
</evidence>
<dbReference type="EC" id="2.5.1.87" evidence="5"/>
<evidence type="ECO:0000256" key="9">
    <source>
        <dbReference type="ARBA" id="ARBA00022842"/>
    </source>
</evidence>
<comment type="cofactor">
    <cofactor evidence="1">
        <name>Mg(2+)</name>
        <dbReference type="ChEBI" id="CHEBI:18420"/>
    </cofactor>
</comment>
<organism evidence="13 14">
    <name type="scientific">Coptis chinensis</name>
    <dbReference type="NCBI Taxonomy" id="261450"/>
    <lineage>
        <taxon>Eukaryota</taxon>
        <taxon>Viridiplantae</taxon>
        <taxon>Streptophyta</taxon>
        <taxon>Embryophyta</taxon>
        <taxon>Tracheophyta</taxon>
        <taxon>Spermatophyta</taxon>
        <taxon>Magnoliopsida</taxon>
        <taxon>Ranunculales</taxon>
        <taxon>Ranunculaceae</taxon>
        <taxon>Coptidoideae</taxon>
        <taxon>Coptis</taxon>
    </lineage>
</organism>
<dbReference type="InterPro" id="IPR036424">
    <property type="entry name" value="UPP_synth-like_sf"/>
</dbReference>
<name>A0A835H3X8_9MAGN</name>
<comment type="pathway">
    <text evidence="3">Protein modification; protein glycosylation.</text>
</comment>
<dbReference type="PANTHER" id="PTHR21528">
    <property type="entry name" value="DEHYDRODOLICHYL DIPHOSPHATE SYNTHASE COMPLEX SUBUNIT NUS1"/>
    <property type="match status" value="1"/>
</dbReference>
<dbReference type="Proteomes" id="UP000631114">
    <property type="component" value="Unassembled WGS sequence"/>
</dbReference>
<evidence type="ECO:0000256" key="3">
    <source>
        <dbReference type="ARBA" id="ARBA00004922"/>
    </source>
</evidence>
<dbReference type="EMBL" id="JADFTS010000008">
    <property type="protein sequence ID" value="KAF9592484.1"/>
    <property type="molecule type" value="Genomic_DNA"/>
</dbReference>
<dbReference type="GO" id="GO:0045547">
    <property type="term" value="F:ditrans,polycis-polyprenyl diphosphate synthase [(2E,6E)-farnesyl diphosphate specific] activity"/>
    <property type="evidence" value="ECO:0007669"/>
    <property type="project" value="UniProtKB-EC"/>
</dbReference>
<comment type="caution">
    <text evidence="13">The sequence shown here is derived from an EMBL/GenBank/DDBJ whole genome shotgun (WGS) entry which is preliminary data.</text>
</comment>
<reference evidence="13 14" key="1">
    <citation type="submission" date="2020-10" db="EMBL/GenBank/DDBJ databases">
        <title>The Coptis chinensis genome and diversification of protoberbering-type alkaloids.</title>
        <authorList>
            <person name="Wang B."/>
            <person name="Shu S."/>
            <person name="Song C."/>
            <person name="Liu Y."/>
        </authorList>
    </citation>
    <scope>NUCLEOTIDE SEQUENCE [LARGE SCALE GENOMIC DNA]</scope>
    <source>
        <strain evidence="13">HL-2020</strain>
        <tissue evidence="13">Leaf</tissue>
    </source>
</reference>
<evidence type="ECO:0000313" key="13">
    <source>
        <dbReference type="EMBL" id="KAF9592484.1"/>
    </source>
</evidence>
<keyword evidence="10" id="KW-1133">Transmembrane helix</keyword>
<evidence type="ECO:0000256" key="7">
    <source>
        <dbReference type="ARBA" id="ARBA00022692"/>
    </source>
</evidence>
<comment type="subcellular location">
    <subcellularLocation>
        <location evidence="2">Endoplasmic reticulum membrane</location>
    </subcellularLocation>
</comment>
<dbReference type="InterPro" id="IPR038887">
    <property type="entry name" value="Nus1/NgBR"/>
</dbReference>
<evidence type="ECO:0000256" key="8">
    <source>
        <dbReference type="ARBA" id="ARBA00022824"/>
    </source>
</evidence>
<evidence type="ECO:0000256" key="11">
    <source>
        <dbReference type="ARBA" id="ARBA00023136"/>
    </source>
</evidence>
<evidence type="ECO:0000256" key="1">
    <source>
        <dbReference type="ARBA" id="ARBA00001946"/>
    </source>
</evidence>
<evidence type="ECO:0000313" key="14">
    <source>
        <dbReference type="Proteomes" id="UP000631114"/>
    </source>
</evidence>
<evidence type="ECO:0000256" key="2">
    <source>
        <dbReference type="ARBA" id="ARBA00004586"/>
    </source>
</evidence>
<dbReference type="AlphaFoldDB" id="A0A835H3X8"/>
<keyword evidence="9" id="KW-0460">Magnesium</keyword>
<comment type="similarity">
    <text evidence="4">Belongs to the UPP synthase family.</text>
</comment>
<accession>A0A835H3X8</accession>
<keyword evidence="14" id="KW-1185">Reference proteome</keyword>
<dbReference type="GO" id="GO:1904423">
    <property type="term" value="C:dehydrodolichyl diphosphate synthase complex"/>
    <property type="evidence" value="ECO:0007669"/>
    <property type="project" value="InterPro"/>
</dbReference>
<comment type="catalytic activity">
    <reaction evidence="12">
        <text>n isopentenyl diphosphate + (2E,6E)-farnesyl diphosphate = a di-trans,poly-cis-polyprenyl diphosphate + n diphosphate</text>
        <dbReference type="Rhea" id="RHEA:53008"/>
        <dbReference type="Rhea" id="RHEA-COMP:19494"/>
        <dbReference type="ChEBI" id="CHEBI:33019"/>
        <dbReference type="ChEBI" id="CHEBI:128769"/>
        <dbReference type="ChEBI" id="CHEBI:136960"/>
        <dbReference type="ChEBI" id="CHEBI:175763"/>
        <dbReference type="EC" id="2.5.1.87"/>
    </reaction>
</comment>
<dbReference type="OrthoDB" id="19639at2759"/>
<evidence type="ECO:0000256" key="12">
    <source>
        <dbReference type="ARBA" id="ARBA00047353"/>
    </source>
</evidence>
<gene>
    <name evidence="13" type="ORF">IFM89_015055</name>
</gene>
<keyword evidence="8" id="KW-0256">Endoplasmic reticulum</keyword>
<feature type="non-terminal residue" evidence="13">
    <location>
        <position position="1"/>
    </location>
</feature>
<sequence length="93" mass="10196">EDGEKSSCLDETQRTLEFLSISDGKEGTAKAASHLCTKYLEVSDEPTFTEESMGEALRAVGCGGPQPNLLLVYGPVRCHLGFPAWRMRYTVIV</sequence>
<evidence type="ECO:0000256" key="6">
    <source>
        <dbReference type="ARBA" id="ARBA00022679"/>
    </source>
</evidence>
<dbReference type="GO" id="GO:0005789">
    <property type="term" value="C:endoplasmic reticulum membrane"/>
    <property type="evidence" value="ECO:0007669"/>
    <property type="project" value="UniProtKB-SubCell"/>
</dbReference>
<evidence type="ECO:0000256" key="4">
    <source>
        <dbReference type="ARBA" id="ARBA00005432"/>
    </source>
</evidence>
<proteinExistence type="inferred from homology"/>
<dbReference type="SUPFAM" id="SSF64005">
    <property type="entry name" value="Undecaprenyl diphosphate synthase"/>
    <property type="match status" value="1"/>
</dbReference>
<keyword evidence="11" id="KW-0472">Membrane</keyword>
<evidence type="ECO:0000256" key="10">
    <source>
        <dbReference type="ARBA" id="ARBA00022989"/>
    </source>
</evidence>